<evidence type="ECO:0000256" key="1">
    <source>
        <dbReference type="SAM" id="MobiDB-lite"/>
    </source>
</evidence>
<organism evidence="2 3">
    <name type="scientific">Cadophora malorum</name>
    <dbReference type="NCBI Taxonomy" id="108018"/>
    <lineage>
        <taxon>Eukaryota</taxon>
        <taxon>Fungi</taxon>
        <taxon>Dikarya</taxon>
        <taxon>Ascomycota</taxon>
        <taxon>Pezizomycotina</taxon>
        <taxon>Leotiomycetes</taxon>
        <taxon>Helotiales</taxon>
        <taxon>Ploettnerulaceae</taxon>
        <taxon>Cadophora</taxon>
    </lineage>
</organism>
<reference evidence="2" key="1">
    <citation type="submission" date="2021-02" db="EMBL/GenBank/DDBJ databases">
        <title>Genome sequence Cadophora malorum strain M34.</title>
        <authorList>
            <person name="Stefanovic E."/>
            <person name="Vu D."/>
            <person name="Scully C."/>
            <person name="Dijksterhuis J."/>
            <person name="Roader J."/>
            <person name="Houbraken J."/>
        </authorList>
    </citation>
    <scope>NUCLEOTIDE SEQUENCE</scope>
    <source>
        <strain evidence="2">M34</strain>
    </source>
</reference>
<accession>A0A8H7W8H5</accession>
<keyword evidence="3" id="KW-1185">Reference proteome</keyword>
<gene>
    <name evidence="2" type="ORF">IFR04_010660</name>
</gene>
<dbReference type="EMBL" id="JAFJYH010000194">
    <property type="protein sequence ID" value="KAG4416203.1"/>
    <property type="molecule type" value="Genomic_DNA"/>
</dbReference>
<proteinExistence type="predicted"/>
<dbReference type="OrthoDB" id="5327321at2759"/>
<evidence type="ECO:0000313" key="3">
    <source>
        <dbReference type="Proteomes" id="UP000664132"/>
    </source>
</evidence>
<sequence length="590" mass="62023">MMSISQSPTPSVCCFVVQDTVSEVWWQVTSYSSTFSIVNLTSLTKLITKYPNTTLTNYEINVYPTGVSSTWTYLIGANPIKIEINYGPGPSEVEVTLNYTTPITTGNSVVQSPAAFYVYNSVKIITAAPVTDQKGNIVCGTTSEYNQWGYGNYTTYTLSDINSNAEAYFGGLDIAGPVTGTAIVSSSTVAGQQTMDSLFDPISSIYVDHVTSYTFTQSYNETYYQDRMSCRHGWRDSPQSDESDAQSMGQKSGVDDKDDSSTSDISPPTLRSTPVSSSKMQAATDPPKPSPPISSPTPTPTSLGIPVPQTETETLSLLAASADSLSQLPTTASLGQIINSIFGGHPASPISPNSPSIVIPAATTIPIADIPFYSGGVGTTSTINDDPVVIVPLPTTLAVPVQTQDEILISEATIIPVADLPFFPGLEESTKTIDGVPVIVVSEPTKPITPSIQSLAATTANVADPLTTSDIEGNATTNTATGTETGEATVIRQTAVWLNPNSPVSGKTIVSSGTTYVVVSSAISAKPQTPASSLLSSATVTERITRSAQGLPFSAASSKNVAAPQLRGGIWKYVMMECGVLVVFLGICVL</sequence>
<feature type="compositionally biased region" description="Polar residues" evidence="1">
    <location>
        <begin position="269"/>
        <end position="281"/>
    </location>
</feature>
<comment type="caution">
    <text evidence="2">The sequence shown here is derived from an EMBL/GenBank/DDBJ whole genome shotgun (WGS) entry which is preliminary data.</text>
</comment>
<name>A0A8H7W8H5_9HELO</name>
<evidence type="ECO:0000313" key="2">
    <source>
        <dbReference type="EMBL" id="KAG4416203.1"/>
    </source>
</evidence>
<dbReference type="AlphaFoldDB" id="A0A8H7W8H5"/>
<protein>
    <submittedName>
        <fullName evidence="2">Uncharacterized protein</fullName>
    </submittedName>
</protein>
<feature type="region of interest" description="Disordered" evidence="1">
    <location>
        <begin position="231"/>
        <end position="307"/>
    </location>
</feature>
<dbReference type="Proteomes" id="UP000664132">
    <property type="component" value="Unassembled WGS sequence"/>
</dbReference>
<feature type="compositionally biased region" description="Pro residues" evidence="1">
    <location>
        <begin position="286"/>
        <end position="299"/>
    </location>
</feature>